<evidence type="ECO:0000256" key="1">
    <source>
        <dbReference type="ARBA" id="ARBA00006499"/>
    </source>
</evidence>
<dbReference type="SUPFAM" id="SSF53474">
    <property type="entry name" value="alpha/beta-Hydrolases"/>
    <property type="match status" value="1"/>
</dbReference>
<keyword evidence="5" id="KW-1185">Reference proteome</keyword>
<comment type="similarity">
    <text evidence="1">Belongs to the AB hydrolase superfamily. AB hydrolase 2 family.</text>
</comment>
<dbReference type="InterPro" id="IPR050565">
    <property type="entry name" value="LYPA1-2/EST-like"/>
</dbReference>
<dbReference type="GO" id="GO:0016787">
    <property type="term" value="F:hydrolase activity"/>
    <property type="evidence" value="ECO:0007669"/>
    <property type="project" value="UniProtKB-KW"/>
</dbReference>
<comment type="caution">
    <text evidence="4">The sequence shown here is derived from an EMBL/GenBank/DDBJ whole genome shotgun (WGS) entry which is preliminary data.</text>
</comment>
<dbReference type="PANTHER" id="PTHR10655">
    <property type="entry name" value="LYSOPHOSPHOLIPASE-RELATED"/>
    <property type="match status" value="1"/>
</dbReference>
<organism evidence="4 5">
    <name type="scientific">Dyadobacter luteus</name>
    <dbReference type="NCBI Taxonomy" id="2259619"/>
    <lineage>
        <taxon>Bacteria</taxon>
        <taxon>Pseudomonadati</taxon>
        <taxon>Bacteroidota</taxon>
        <taxon>Cytophagia</taxon>
        <taxon>Cytophagales</taxon>
        <taxon>Spirosomataceae</taxon>
        <taxon>Dyadobacter</taxon>
    </lineage>
</organism>
<dbReference type="PANTHER" id="PTHR10655:SF17">
    <property type="entry name" value="LYSOPHOSPHOLIPASE-LIKE PROTEIN 1"/>
    <property type="match status" value="1"/>
</dbReference>
<dbReference type="OrthoDB" id="9795555at2"/>
<evidence type="ECO:0000259" key="3">
    <source>
        <dbReference type="Pfam" id="PF02230"/>
    </source>
</evidence>
<name>A0A3D8YHY9_9BACT</name>
<dbReference type="EMBL" id="QNUL01000004">
    <property type="protein sequence ID" value="REA62939.1"/>
    <property type="molecule type" value="Genomic_DNA"/>
</dbReference>
<reference evidence="4 5" key="1">
    <citation type="submission" date="2018-07" db="EMBL/GenBank/DDBJ databases">
        <title>Dyadobacter roseus sp. nov., isolated from rose rhizosphere soil.</title>
        <authorList>
            <person name="Chen L."/>
        </authorList>
    </citation>
    <scope>NUCLEOTIDE SEQUENCE [LARGE SCALE GENOMIC DNA]</scope>
    <source>
        <strain evidence="4 5">RS19</strain>
    </source>
</reference>
<dbReference type="AlphaFoldDB" id="A0A3D8YHY9"/>
<protein>
    <submittedName>
        <fullName evidence="4">Esterase</fullName>
    </submittedName>
</protein>
<dbReference type="Gene3D" id="3.40.50.1820">
    <property type="entry name" value="alpha/beta hydrolase"/>
    <property type="match status" value="1"/>
</dbReference>
<dbReference type="InterPro" id="IPR029058">
    <property type="entry name" value="AB_hydrolase_fold"/>
</dbReference>
<gene>
    <name evidence="4" type="ORF">DSL64_07965</name>
</gene>
<proteinExistence type="inferred from homology"/>
<dbReference type="Proteomes" id="UP000256373">
    <property type="component" value="Unassembled WGS sequence"/>
</dbReference>
<evidence type="ECO:0000256" key="2">
    <source>
        <dbReference type="ARBA" id="ARBA00022801"/>
    </source>
</evidence>
<accession>A0A3D8YHY9</accession>
<evidence type="ECO:0000313" key="4">
    <source>
        <dbReference type="EMBL" id="REA62939.1"/>
    </source>
</evidence>
<evidence type="ECO:0000313" key="5">
    <source>
        <dbReference type="Proteomes" id="UP000256373"/>
    </source>
</evidence>
<dbReference type="Pfam" id="PF02230">
    <property type="entry name" value="Abhydrolase_2"/>
    <property type="match status" value="1"/>
</dbReference>
<feature type="domain" description="Phospholipase/carboxylesterase/thioesterase" evidence="3">
    <location>
        <begin position="21"/>
        <end position="211"/>
    </location>
</feature>
<sequence>METTQTNLQYLIKEPEKKGIKGKAIILLHGVGSNEKDLFTLADYLPEDFYIISVRAPFPMGAERYAWYQVDFSTGKPVYNTQQEQQSRKMIQDFIVQVKQKYDLEQVYLGGFSQGAIMSFSIGLTDPGSVKGIVALSGRLLEEIKPFAAQKDELKKLQVFIAHGKQDRTLDVAYAREAKTYLHQLGIEPTYSEFEGGHQVTADVIQELKIWLQ</sequence>
<keyword evidence="2" id="KW-0378">Hydrolase</keyword>
<dbReference type="InterPro" id="IPR003140">
    <property type="entry name" value="PLipase/COase/thioEstase"/>
</dbReference>